<reference evidence="1" key="1">
    <citation type="submission" date="2021-06" db="EMBL/GenBank/DDBJ databases">
        <authorList>
            <person name="Kallberg Y."/>
            <person name="Tangrot J."/>
            <person name="Rosling A."/>
        </authorList>
    </citation>
    <scope>NUCLEOTIDE SEQUENCE</scope>
    <source>
        <strain evidence="1">IL203A</strain>
    </source>
</reference>
<gene>
    <name evidence="1" type="ORF">DHETER_LOCUS8497</name>
</gene>
<dbReference type="EMBL" id="CAJVPU010013547">
    <property type="protein sequence ID" value="CAG8633445.1"/>
    <property type="molecule type" value="Genomic_DNA"/>
</dbReference>
<keyword evidence="2" id="KW-1185">Reference proteome</keyword>
<sequence>QNNPDSIQAEIRDLLATPISLQAVGFGKNMISNISSQSSTSNMSTHTSLSSSYHEYNIRSNSAAQKAAYEKIQIAKKKCGKYFPTLKFIQNHKKSQHGSCRYQNSNSATFEFVQSHQLHEEIGFEHSLSDSEPFF</sequence>
<name>A0ACA9N7X2_9GLOM</name>
<evidence type="ECO:0000313" key="1">
    <source>
        <dbReference type="EMBL" id="CAG8633445.1"/>
    </source>
</evidence>
<proteinExistence type="predicted"/>
<protein>
    <submittedName>
        <fullName evidence="1">7828_t:CDS:1</fullName>
    </submittedName>
</protein>
<comment type="caution">
    <text evidence="1">The sequence shown here is derived from an EMBL/GenBank/DDBJ whole genome shotgun (WGS) entry which is preliminary data.</text>
</comment>
<accession>A0ACA9N7X2</accession>
<organism evidence="1 2">
    <name type="scientific">Dentiscutata heterogama</name>
    <dbReference type="NCBI Taxonomy" id="1316150"/>
    <lineage>
        <taxon>Eukaryota</taxon>
        <taxon>Fungi</taxon>
        <taxon>Fungi incertae sedis</taxon>
        <taxon>Mucoromycota</taxon>
        <taxon>Glomeromycotina</taxon>
        <taxon>Glomeromycetes</taxon>
        <taxon>Diversisporales</taxon>
        <taxon>Gigasporaceae</taxon>
        <taxon>Dentiscutata</taxon>
    </lineage>
</organism>
<dbReference type="Proteomes" id="UP000789702">
    <property type="component" value="Unassembled WGS sequence"/>
</dbReference>
<evidence type="ECO:0000313" key="2">
    <source>
        <dbReference type="Proteomes" id="UP000789702"/>
    </source>
</evidence>
<feature type="non-terminal residue" evidence="1">
    <location>
        <position position="1"/>
    </location>
</feature>